<name>A0ABQ8SFN6_PERAM</name>
<sequence>MAVSVDKRYLSEEEIDYLMNMSGKESEGEDPRNLCEIDFEILCKIELCENQGTDHADKDADYLLHYHWLLMFQLPEVAVIEEEDEIVLRFGDQHFFRNTINRNQFTEILRFLRFEEKATRSQRLKTDRFQLLLLYGKPSLPIACYVTNQYMNSKPDKFGIKFWLAVDTTSKYLVNSFPYLGRDEECPAGVPLAEHVVMHLAEP</sequence>
<dbReference type="InterPro" id="IPR029526">
    <property type="entry name" value="PGBD"/>
</dbReference>
<evidence type="ECO:0000313" key="3">
    <source>
        <dbReference type="Proteomes" id="UP001148838"/>
    </source>
</evidence>
<reference evidence="2 3" key="1">
    <citation type="journal article" date="2022" name="Allergy">
        <title>Genome assembly and annotation of Periplaneta americana reveal a comprehensive cockroach allergen profile.</title>
        <authorList>
            <person name="Wang L."/>
            <person name="Xiong Q."/>
            <person name="Saelim N."/>
            <person name="Wang L."/>
            <person name="Nong W."/>
            <person name="Wan A.T."/>
            <person name="Shi M."/>
            <person name="Liu X."/>
            <person name="Cao Q."/>
            <person name="Hui J.H.L."/>
            <person name="Sookrung N."/>
            <person name="Leung T.F."/>
            <person name="Tungtrongchitr A."/>
            <person name="Tsui S.K.W."/>
        </authorList>
    </citation>
    <scope>NUCLEOTIDE SEQUENCE [LARGE SCALE GENOMIC DNA]</scope>
    <source>
        <strain evidence="2">PWHHKU_190912</strain>
    </source>
</reference>
<dbReference type="PANTHER" id="PTHR46599">
    <property type="entry name" value="PIGGYBAC TRANSPOSABLE ELEMENT-DERIVED PROTEIN 4"/>
    <property type="match status" value="1"/>
</dbReference>
<dbReference type="Pfam" id="PF13843">
    <property type="entry name" value="DDE_Tnp_1_7"/>
    <property type="match status" value="1"/>
</dbReference>
<evidence type="ECO:0000259" key="1">
    <source>
        <dbReference type="Pfam" id="PF13843"/>
    </source>
</evidence>
<dbReference type="EMBL" id="JAJSOF020000027">
    <property type="protein sequence ID" value="KAJ4432924.1"/>
    <property type="molecule type" value="Genomic_DNA"/>
</dbReference>
<dbReference type="Proteomes" id="UP001148838">
    <property type="component" value="Unassembled WGS sequence"/>
</dbReference>
<protein>
    <recommendedName>
        <fullName evidence="1">PiggyBac transposable element-derived protein domain-containing protein</fullName>
    </recommendedName>
</protein>
<dbReference type="PANTHER" id="PTHR46599:SF6">
    <property type="entry name" value="DUAL SPECIFICITY PHOSPHATASE 26"/>
    <property type="match status" value="1"/>
</dbReference>
<accession>A0ABQ8SFN6</accession>
<evidence type="ECO:0000313" key="2">
    <source>
        <dbReference type="EMBL" id="KAJ4432924.1"/>
    </source>
</evidence>
<comment type="caution">
    <text evidence="2">The sequence shown here is derived from an EMBL/GenBank/DDBJ whole genome shotgun (WGS) entry which is preliminary data.</text>
</comment>
<feature type="domain" description="PiggyBac transposable element-derived protein" evidence="1">
    <location>
        <begin position="148"/>
        <end position="203"/>
    </location>
</feature>
<proteinExistence type="predicted"/>
<gene>
    <name evidence="2" type="ORF">ANN_15181</name>
</gene>
<keyword evidence="3" id="KW-1185">Reference proteome</keyword>
<organism evidence="2 3">
    <name type="scientific">Periplaneta americana</name>
    <name type="common">American cockroach</name>
    <name type="synonym">Blatta americana</name>
    <dbReference type="NCBI Taxonomy" id="6978"/>
    <lineage>
        <taxon>Eukaryota</taxon>
        <taxon>Metazoa</taxon>
        <taxon>Ecdysozoa</taxon>
        <taxon>Arthropoda</taxon>
        <taxon>Hexapoda</taxon>
        <taxon>Insecta</taxon>
        <taxon>Pterygota</taxon>
        <taxon>Neoptera</taxon>
        <taxon>Polyneoptera</taxon>
        <taxon>Dictyoptera</taxon>
        <taxon>Blattodea</taxon>
        <taxon>Blattoidea</taxon>
        <taxon>Blattidae</taxon>
        <taxon>Blattinae</taxon>
        <taxon>Periplaneta</taxon>
    </lineage>
</organism>